<reference evidence="3" key="1">
    <citation type="submission" date="2013-07" db="EMBL/GenBank/DDBJ databases">
        <authorList>
            <person name="Geib S."/>
        </authorList>
    </citation>
    <scope>NUCLEOTIDE SEQUENCE</scope>
</reference>
<evidence type="ECO:0000313" key="3">
    <source>
        <dbReference type="EMBL" id="JAB98598.1"/>
    </source>
</evidence>
<feature type="compositionally biased region" description="Polar residues" evidence="1">
    <location>
        <begin position="146"/>
        <end position="157"/>
    </location>
</feature>
<dbReference type="OrthoDB" id="8063088at2759"/>
<sequence>MKFLQISTLLTFALLTCVVSLTNAAVICIDESSLDKVHDGKVNERQSNEDGITLNSTDLSTAATNGTQHGQSQVTQFLQTVQDTLEKAKPWVFEMEKEAKRLEETAKRFGEGVIRGLGKFVDRLIGTANGNGSGSGNGAAKPNSGDEPSTTNPLETTNTDEKQSDMATSTASAVAVAEVAVEAAAAAAATAAGAVDDAENEISGQQDDSTLCPDGFVADANGICLRNHK</sequence>
<feature type="region of interest" description="Disordered" evidence="1">
    <location>
        <begin position="128"/>
        <end position="169"/>
    </location>
</feature>
<organism evidence="3">
    <name type="scientific">Ceratitis capitata</name>
    <name type="common">Mediterranean fruit fly</name>
    <name type="synonym">Tephritis capitata</name>
    <dbReference type="NCBI Taxonomy" id="7213"/>
    <lineage>
        <taxon>Eukaryota</taxon>
        <taxon>Metazoa</taxon>
        <taxon>Ecdysozoa</taxon>
        <taxon>Arthropoda</taxon>
        <taxon>Hexapoda</taxon>
        <taxon>Insecta</taxon>
        <taxon>Pterygota</taxon>
        <taxon>Neoptera</taxon>
        <taxon>Endopterygota</taxon>
        <taxon>Diptera</taxon>
        <taxon>Brachycera</taxon>
        <taxon>Muscomorpha</taxon>
        <taxon>Tephritoidea</taxon>
        <taxon>Tephritidae</taxon>
        <taxon>Ceratitis</taxon>
        <taxon>Ceratitis</taxon>
    </lineage>
</organism>
<reference evidence="3" key="2">
    <citation type="journal article" date="2014" name="BMC Genomics">
        <title>A genomic perspective to assessing quality of mass-reared SIT flies used in Mediterranean fruit fly (Ceratitis capitata) eradication in California.</title>
        <authorList>
            <person name="Calla B."/>
            <person name="Hall B."/>
            <person name="Hou S."/>
            <person name="Geib S.M."/>
        </authorList>
    </citation>
    <scope>NUCLEOTIDE SEQUENCE</scope>
</reference>
<feature type="signal peptide" evidence="2">
    <location>
        <begin position="1"/>
        <end position="24"/>
    </location>
</feature>
<evidence type="ECO:0000256" key="2">
    <source>
        <dbReference type="SAM" id="SignalP"/>
    </source>
</evidence>
<evidence type="ECO:0000256" key="1">
    <source>
        <dbReference type="SAM" id="MobiDB-lite"/>
    </source>
</evidence>
<dbReference type="AlphaFoldDB" id="W8BPG2"/>
<dbReference type="EMBL" id="GAMC01007957">
    <property type="protein sequence ID" value="JAB98598.1"/>
    <property type="molecule type" value="mRNA"/>
</dbReference>
<name>W8BPG2_CERCA</name>
<protein>
    <submittedName>
        <fullName evidence="3">Uncharacterized protein</fullName>
    </submittedName>
</protein>
<accession>W8BPG2</accession>
<proteinExistence type="evidence at transcript level"/>
<keyword evidence="2" id="KW-0732">Signal</keyword>
<feature type="chain" id="PRO_5004906375" evidence="2">
    <location>
        <begin position="25"/>
        <end position="229"/>
    </location>
</feature>